<dbReference type="InterPro" id="IPR018060">
    <property type="entry name" value="HTH_AraC"/>
</dbReference>
<feature type="transmembrane region" description="Helical" evidence="4">
    <location>
        <begin position="240"/>
        <end position="258"/>
    </location>
</feature>
<evidence type="ECO:0000259" key="5">
    <source>
        <dbReference type="PROSITE" id="PS01124"/>
    </source>
</evidence>
<dbReference type="EMBL" id="JABANE010000063">
    <property type="protein sequence ID" value="NME70389.1"/>
    <property type="molecule type" value="Genomic_DNA"/>
</dbReference>
<evidence type="ECO:0000256" key="4">
    <source>
        <dbReference type="SAM" id="Phobius"/>
    </source>
</evidence>
<keyword evidence="2" id="KW-0238">DNA-binding</keyword>
<name>A0A7X9RXG7_9BACT</name>
<dbReference type="SMART" id="SM00342">
    <property type="entry name" value="HTH_ARAC"/>
    <property type="match status" value="1"/>
</dbReference>
<keyword evidence="1" id="KW-0805">Transcription regulation</keyword>
<evidence type="ECO:0000256" key="3">
    <source>
        <dbReference type="ARBA" id="ARBA00023163"/>
    </source>
</evidence>
<feature type="transmembrane region" description="Helical" evidence="4">
    <location>
        <begin position="328"/>
        <end position="347"/>
    </location>
</feature>
<dbReference type="PANTHER" id="PTHR43280">
    <property type="entry name" value="ARAC-FAMILY TRANSCRIPTIONAL REGULATOR"/>
    <property type="match status" value="1"/>
</dbReference>
<dbReference type="SUPFAM" id="SSF49452">
    <property type="entry name" value="Starch-binding domain-like"/>
    <property type="match status" value="1"/>
</dbReference>
<feature type="transmembrane region" description="Helical" evidence="4">
    <location>
        <begin position="413"/>
        <end position="435"/>
    </location>
</feature>
<dbReference type="InterPro" id="IPR013784">
    <property type="entry name" value="Carb-bd-like_fold"/>
</dbReference>
<dbReference type="AlphaFoldDB" id="A0A7X9RXG7"/>
<dbReference type="InterPro" id="IPR020449">
    <property type="entry name" value="Tscrpt_reg_AraC-type_HTH"/>
</dbReference>
<dbReference type="PRINTS" id="PR00032">
    <property type="entry name" value="HTHARAC"/>
</dbReference>
<accession>A0A7X9RXG7</accession>
<dbReference type="RefSeq" id="WP_169658629.1">
    <property type="nucleotide sequence ID" value="NZ_JABANE010000063.1"/>
</dbReference>
<dbReference type="Gene3D" id="1.10.10.60">
    <property type="entry name" value="Homeodomain-like"/>
    <property type="match status" value="1"/>
</dbReference>
<feature type="transmembrane region" description="Helical" evidence="4">
    <location>
        <begin position="270"/>
        <end position="291"/>
    </location>
</feature>
<feature type="domain" description="HTH araC/xylS-type" evidence="5">
    <location>
        <begin position="497"/>
        <end position="600"/>
    </location>
</feature>
<dbReference type="PANTHER" id="PTHR43280:SF29">
    <property type="entry name" value="ARAC-FAMILY TRANSCRIPTIONAL REGULATOR"/>
    <property type="match status" value="1"/>
</dbReference>
<feature type="transmembrane region" description="Helical" evidence="4">
    <location>
        <begin position="447"/>
        <end position="466"/>
    </location>
</feature>
<protein>
    <submittedName>
        <fullName evidence="6">Helix-turn-helix domain-containing protein</fullName>
    </submittedName>
</protein>
<dbReference type="PROSITE" id="PS01124">
    <property type="entry name" value="HTH_ARAC_FAMILY_2"/>
    <property type="match status" value="1"/>
</dbReference>
<keyword evidence="4" id="KW-1133">Transmembrane helix</keyword>
<comment type="caution">
    <text evidence="6">The sequence shown here is derived from an EMBL/GenBank/DDBJ whole genome shotgun (WGS) entry which is preliminary data.</text>
</comment>
<dbReference type="Gene3D" id="2.60.40.10">
    <property type="entry name" value="Immunoglobulins"/>
    <property type="match status" value="2"/>
</dbReference>
<dbReference type="GO" id="GO:0003700">
    <property type="term" value="F:DNA-binding transcription factor activity"/>
    <property type="evidence" value="ECO:0007669"/>
    <property type="project" value="InterPro"/>
</dbReference>
<feature type="transmembrane region" description="Helical" evidence="4">
    <location>
        <begin position="359"/>
        <end position="379"/>
    </location>
</feature>
<proteinExistence type="predicted"/>
<organism evidence="6 7">
    <name type="scientific">Flammeovirga aprica JL-4</name>
    <dbReference type="NCBI Taxonomy" id="694437"/>
    <lineage>
        <taxon>Bacteria</taxon>
        <taxon>Pseudomonadati</taxon>
        <taxon>Bacteroidota</taxon>
        <taxon>Cytophagia</taxon>
        <taxon>Cytophagales</taxon>
        <taxon>Flammeovirgaceae</taxon>
        <taxon>Flammeovirga</taxon>
    </lineage>
</organism>
<reference evidence="6 7" key="1">
    <citation type="submission" date="2020-04" db="EMBL/GenBank/DDBJ databases">
        <title>Flammeovirga sp. SR4, a novel species isolated from seawater.</title>
        <authorList>
            <person name="Wang X."/>
        </authorList>
    </citation>
    <scope>NUCLEOTIDE SEQUENCE [LARGE SCALE GENOMIC DNA]</scope>
    <source>
        <strain evidence="6 7">ATCC 23126</strain>
    </source>
</reference>
<evidence type="ECO:0000313" key="7">
    <source>
        <dbReference type="Proteomes" id="UP000576082"/>
    </source>
</evidence>
<keyword evidence="4" id="KW-0472">Membrane</keyword>
<keyword evidence="3" id="KW-0804">Transcription</keyword>
<evidence type="ECO:0000256" key="2">
    <source>
        <dbReference type="ARBA" id="ARBA00023125"/>
    </source>
</evidence>
<evidence type="ECO:0000256" key="1">
    <source>
        <dbReference type="ARBA" id="ARBA00023015"/>
    </source>
</evidence>
<dbReference type="Pfam" id="PF12833">
    <property type="entry name" value="HTH_18"/>
    <property type="match status" value="1"/>
</dbReference>
<keyword evidence="4" id="KW-0812">Transmembrane</keyword>
<sequence>MNYYQQLLTYFTFICTLSLSPSVEAVEFVIHQLPLHHPEEEPLFMVGSFNAWNPSDAKYQFHRNQKGEWVATISSSLNAFEYKITRGSWEKVEATHDGKPKANRVFISENESDTVFLDILGWEDLAGQTTILLQDLPPSTPYESKFFLTGDFNNWEPSDLNYQFHKNEKGVYALTLPSILSSFEFKITRGSWSSIECLSNGKYRPNRMYTHHSKGPEQLELVIEDWEDVHKAKVWELPSLTQFVLFHLLLLLLFFLWINHEQPLFKFSLLILSINFSVVLLFATSLCMPFKNSFSGLHLVHYLSIPLLLIGSGIIQNLTFRFSQSNKPILLVLIICSLISFSLYFFQEETLLTIFLERKYPTINLFIKLIMVLIVVFSLNNSRKNLQAYPTDMFQSNTVKGVKEAFLLHQKSTVLLLVAYAISVVIQIYRAVVFSSQFLLQDLSDEVIWYSTFAYLIFISAWIFRYHSILKPIELKNTYKKEELPSNDKEVTAFVEQITVLFEKENFYTKQDLTLNDVSNVMNIPSHKLTKLIQQSFKKNFPELVNEYRVQAFIKRVMMGDAEKTTLLSIAYEVGFHSKSTFNRAFKKSTGMTPKEFMKKTAVKKILE</sequence>
<dbReference type="InterPro" id="IPR013783">
    <property type="entry name" value="Ig-like_fold"/>
</dbReference>
<dbReference type="GO" id="GO:0043565">
    <property type="term" value="F:sequence-specific DNA binding"/>
    <property type="evidence" value="ECO:0007669"/>
    <property type="project" value="InterPro"/>
</dbReference>
<dbReference type="Proteomes" id="UP000576082">
    <property type="component" value="Unassembled WGS sequence"/>
</dbReference>
<dbReference type="SUPFAM" id="SSF46689">
    <property type="entry name" value="Homeodomain-like"/>
    <property type="match status" value="1"/>
</dbReference>
<evidence type="ECO:0000313" key="6">
    <source>
        <dbReference type="EMBL" id="NME70389.1"/>
    </source>
</evidence>
<dbReference type="GO" id="GO:0030246">
    <property type="term" value="F:carbohydrate binding"/>
    <property type="evidence" value="ECO:0007669"/>
    <property type="project" value="InterPro"/>
</dbReference>
<dbReference type="InterPro" id="IPR009057">
    <property type="entry name" value="Homeodomain-like_sf"/>
</dbReference>
<keyword evidence="7" id="KW-1185">Reference proteome</keyword>
<feature type="transmembrane region" description="Helical" evidence="4">
    <location>
        <begin position="297"/>
        <end position="316"/>
    </location>
</feature>
<gene>
    <name evidence="6" type="ORF">HHU12_20600</name>
</gene>